<protein>
    <submittedName>
        <fullName evidence="2">Uncharacterized protein</fullName>
    </submittedName>
</protein>
<evidence type="ECO:0000313" key="2">
    <source>
        <dbReference type="EMBL" id="KAK9125711.1"/>
    </source>
</evidence>
<evidence type="ECO:0000313" key="3">
    <source>
        <dbReference type="Proteomes" id="UP001419268"/>
    </source>
</evidence>
<accession>A0AAP0P352</accession>
<comment type="caution">
    <text evidence="2">The sequence shown here is derived from an EMBL/GenBank/DDBJ whole genome shotgun (WGS) entry which is preliminary data.</text>
</comment>
<gene>
    <name evidence="2" type="ORF">Scep_014557</name>
</gene>
<feature type="region of interest" description="Disordered" evidence="1">
    <location>
        <begin position="1"/>
        <end position="46"/>
    </location>
</feature>
<dbReference type="AlphaFoldDB" id="A0AAP0P352"/>
<name>A0AAP0P352_9MAGN</name>
<dbReference type="Proteomes" id="UP001419268">
    <property type="component" value="Unassembled WGS sequence"/>
</dbReference>
<feature type="compositionally biased region" description="Basic and acidic residues" evidence="1">
    <location>
        <begin position="79"/>
        <end position="90"/>
    </location>
</feature>
<evidence type="ECO:0000256" key="1">
    <source>
        <dbReference type="SAM" id="MobiDB-lite"/>
    </source>
</evidence>
<reference evidence="2 3" key="1">
    <citation type="submission" date="2024-01" db="EMBL/GenBank/DDBJ databases">
        <title>Genome assemblies of Stephania.</title>
        <authorList>
            <person name="Yang L."/>
        </authorList>
    </citation>
    <scope>NUCLEOTIDE SEQUENCE [LARGE SCALE GENOMIC DNA]</scope>
    <source>
        <strain evidence="2">JXDWG</strain>
        <tissue evidence="2">Leaf</tissue>
    </source>
</reference>
<proteinExistence type="predicted"/>
<organism evidence="2 3">
    <name type="scientific">Stephania cephalantha</name>
    <dbReference type="NCBI Taxonomy" id="152367"/>
    <lineage>
        <taxon>Eukaryota</taxon>
        <taxon>Viridiplantae</taxon>
        <taxon>Streptophyta</taxon>
        <taxon>Embryophyta</taxon>
        <taxon>Tracheophyta</taxon>
        <taxon>Spermatophyta</taxon>
        <taxon>Magnoliopsida</taxon>
        <taxon>Ranunculales</taxon>
        <taxon>Menispermaceae</taxon>
        <taxon>Menispermoideae</taxon>
        <taxon>Cissampelideae</taxon>
        <taxon>Stephania</taxon>
    </lineage>
</organism>
<sequence length="99" mass="11009">MQWTWKRHSGFDSLLRENSDDDEKSGSSVAAAIKGQRRSHGSTSALLRASLPRQGWLPMLSLDRQGRAGSARQGVPYKTRHDPAKVREHIGTTQGQSLR</sequence>
<feature type="region of interest" description="Disordered" evidence="1">
    <location>
        <begin position="60"/>
        <end position="99"/>
    </location>
</feature>
<dbReference type="EMBL" id="JBBNAG010000006">
    <property type="protein sequence ID" value="KAK9125711.1"/>
    <property type="molecule type" value="Genomic_DNA"/>
</dbReference>
<keyword evidence="3" id="KW-1185">Reference proteome</keyword>